<feature type="coiled-coil region" evidence="1">
    <location>
        <begin position="20"/>
        <end position="47"/>
    </location>
</feature>
<keyword evidence="3" id="KW-1185">Reference proteome</keyword>
<dbReference type="GeneID" id="25914504"/>
<feature type="non-terminal residue" evidence="2">
    <location>
        <position position="1"/>
    </location>
</feature>
<dbReference type="AlphaFoldDB" id="A0A0L0FBH3"/>
<reference evidence="2 3" key="1">
    <citation type="submission" date="2011-02" db="EMBL/GenBank/DDBJ databases">
        <title>The Genome Sequence of Sphaeroforma arctica JP610.</title>
        <authorList>
            <consortium name="The Broad Institute Genome Sequencing Platform"/>
            <person name="Russ C."/>
            <person name="Cuomo C."/>
            <person name="Young S.K."/>
            <person name="Zeng Q."/>
            <person name="Gargeya S."/>
            <person name="Alvarado L."/>
            <person name="Berlin A."/>
            <person name="Chapman S.B."/>
            <person name="Chen Z."/>
            <person name="Freedman E."/>
            <person name="Gellesch M."/>
            <person name="Goldberg J."/>
            <person name="Griggs A."/>
            <person name="Gujja S."/>
            <person name="Heilman E."/>
            <person name="Heiman D."/>
            <person name="Howarth C."/>
            <person name="Mehta T."/>
            <person name="Neiman D."/>
            <person name="Pearson M."/>
            <person name="Roberts A."/>
            <person name="Saif S."/>
            <person name="Shea T."/>
            <person name="Shenoy N."/>
            <person name="Sisk P."/>
            <person name="Stolte C."/>
            <person name="Sykes S."/>
            <person name="White J."/>
            <person name="Yandava C."/>
            <person name="Burger G."/>
            <person name="Gray M.W."/>
            <person name="Holland P.W.H."/>
            <person name="King N."/>
            <person name="Lang F.B.F."/>
            <person name="Roger A.J."/>
            <person name="Ruiz-Trillo I."/>
            <person name="Haas B."/>
            <person name="Nusbaum C."/>
            <person name="Birren B."/>
        </authorList>
    </citation>
    <scope>NUCLEOTIDE SEQUENCE [LARGE SCALE GENOMIC DNA]</scope>
    <source>
        <strain evidence="2 3">JP610</strain>
    </source>
</reference>
<name>A0A0L0FBH3_9EUKA</name>
<feature type="non-terminal residue" evidence="2">
    <location>
        <position position="57"/>
    </location>
</feature>
<evidence type="ECO:0000256" key="1">
    <source>
        <dbReference type="SAM" id="Coils"/>
    </source>
</evidence>
<sequence length="57" mass="6572">LRKAQTELITLTNRWAWSKVVDAHNNYKQINANLQEATKAIPKLKQTISTKKAHNDE</sequence>
<proteinExistence type="predicted"/>
<protein>
    <submittedName>
        <fullName evidence="2">Uncharacterized protein</fullName>
    </submittedName>
</protein>
<dbReference type="Proteomes" id="UP000054560">
    <property type="component" value="Unassembled WGS sequence"/>
</dbReference>
<keyword evidence="1" id="KW-0175">Coiled coil</keyword>
<evidence type="ECO:0000313" key="3">
    <source>
        <dbReference type="Proteomes" id="UP000054560"/>
    </source>
</evidence>
<organism evidence="2 3">
    <name type="scientific">Sphaeroforma arctica JP610</name>
    <dbReference type="NCBI Taxonomy" id="667725"/>
    <lineage>
        <taxon>Eukaryota</taxon>
        <taxon>Ichthyosporea</taxon>
        <taxon>Ichthyophonida</taxon>
        <taxon>Sphaeroforma</taxon>
    </lineage>
</organism>
<dbReference type="EMBL" id="KQ245609">
    <property type="protein sequence ID" value="KNC73443.1"/>
    <property type="molecule type" value="Genomic_DNA"/>
</dbReference>
<accession>A0A0L0FBH3</accession>
<dbReference type="RefSeq" id="XP_014147345.1">
    <property type="nucleotide sequence ID" value="XM_014291870.1"/>
</dbReference>
<evidence type="ECO:0000313" key="2">
    <source>
        <dbReference type="EMBL" id="KNC73443.1"/>
    </source>
</evidence>
<gene>
    <name evidence="2" type="ORF">SARC_14000</name>
</gene>